<keyword evidence="2" id="KW-1185">Reference proteome</keyword>
<dbReference type="GeneID" id="19951725"/>
<gene>
    <name evidence="1" type="ORF">SDRG_10998</name>
</gene>
<dbReference type="RefSeq" id="XP_008615238.1">
    <property type="nucleotide sequence ID" value="XM_008617016.1"/>
</dbReference>
<evidence type="ECO:0000313" key="2">
    <source>
        <dbReference type="Proteomes" id="UP000030762"/>
    </source>
</evidence>
<dbReference type="InParanoid" id="T0RN60"/>
<proteinExistence type="predicted"/>
<accession>T0RN60</accession>
<dbReference type="STRING" id="1156394.T0RN60"/>
<dbReference type="VEuPathDB" id="FungiDB:SDRG_10998"/>
<dbReference type="OrthoDB" id="162504at2759"/>
<dbReference type="EMBL" id="JH767169">
    <property type="protein sequence ID" value="EQC31397.1"/>
    <property type="molecule type" value="Genomic_DNA"/>
</dbReference>
<organism evidence="1 2">
    <name type="scientific">Saprolegnia diclina (strain VS20)</name>
    <dbReference type="NCBI Taxonomy" id="1156394"/>
    <lineage>
        <taxon>Eukaryota</taxon>
        <taxon>Sar</taxon>
        <taxon>Stramenopiles</taxon>
        <taxon>Oomycota</taxon>
        <taxon>Saprolegniomycetes</taxon>
        <taxon>Saprolegniales</taxon>
        <taxon>Saprolegniaceae</taxon>
        <taxon>Saprolegnia</taxon>
    </lineage>
</organism>
<dbReference type="PANTHER" id="PTHR37558">
    <property type="entry name" value="HTH CENPB-TYPE DOMAIN-CONTAINING PROTEIN"/>
    <property type="match status" value="1"/>
</dbReference>
<dbReference type="eggNOG" id="ENOG502RYAT">
    <property type="taxonomic scope" value="Eukaryota"/>
</dbReference>
<evidence type="ECO:0000313" key="1">
    <source>
        <dbReference type="EMBL" id="EQC31397.1"/>
    </source>
</evidence>
<dbReference type="OMA" id="AYSWHTC"/>
<dbReference type="AlphaFoldDB" id="T0RN60"/>
<dbReference type="Proteomes" id="UP000030762">
    <property type="component" value="Unassembled WGS sequence"/>
</dbReference>
<sequence length="278" mass="31731">MKYTKFTHEMDVFLLESLQVSNPMLAPHGSRLAAWKELAQTLGTRVCNNEAACTWQICRDRAKALLHMHEHGQEKKLFKNSASHHDLKRKEALIVALRETLPEKRASAILKKDKPAGVKKKMAPLSAPARVASSSLQPLRPLLKQENTSPNPAPVLVPTPTALKAPISRKRKEMHVEPDVDARLRVLTTAVETKIRDDMETRATDLRLRQQELEMHQQILRYLETNMPAGAVPEKLVDLIERKMSFDMEHRKRDLELRQAEIIFQNQLLRYLTHGGGE</sequence>
<protein>
    <submittedName>
        <fullName evidence="1">Uncharacterized protein</fullName>
    </submittedName>
</protein>
<reference evidence="1 2" key="1">
    <citation type="submission" date="2012-04" db="EMBL/GenBank/DDBJ databases">
        <title>The Genome Sequence of Saprolegnia declina VS20.</title>
        <authorList>
            <consortium name="The Broad Institute Genome Sequencing Platform"/>
            <person name="Russ C."/>
            <person name="Nusbaum C."/>
            <person name="Tyler B."/>
            <person name="van West P."/>
            <person name="Dieguez-Uribeondo J."/>
            <person name="de Bruijn I."/>
            <person name="Tripathy S."/>
            <person name="Jiang R."/>
            <person name="Young S.K."/>
            <person name="Zeng Q."/>
            <person name="Gargeya S."/>
            <person name="Fitzgerald M."/>
            <person name="Haas B."/>
            <person name="Abouelleil A."/>
            <person name="Alvarado L."/>
            <person name="Arachchi H.M."/>
            <person name="Berlin A."/>
            <person name="Chapman S.B."/>
            <person name="Goldberg J."/>
            <person name="Griggs A."/>
            <person name="Gujja S."/>
            <person name="Hansen M."/>
            <person name="Howarth C."/>
            <person name="Imamovic A."/>
            <person name="Larimer J."/>
            <person name="McCowen C."/>
            <person name="Montmayeur A."/>
            <person name="Murphy C."/>
            <person name="Neiman D."/>
            <person name="Pearson M."/>
            <person name="Priest M."/>
            <person name="Roberts A."/>
            <person name="Saif S."/>
            <person name="Shea T."/>
            <person name="Sisk P."/>
            <person name="Sykes S."/>
            <person name="Wortman J."/>
            <person name="Nusbaum C."/>
            <person name="Birren B."/>
        </authorList>
    </citation>
    <scope>NUCLEOTIDE SEQUENCE [LARGE SCALE GENOMIC DNA]</scope>
    <source>
        <strain evidence="1 2">VS20</strain>
    </source>
</reference>
<dbReference type="PANTHER" id="PTHR37558:SF1">
    <property type="entry name" value="HTH CENPB-TYPE DOMAIN-CONTAINING PROTEIN"/>
    <property type="match status" value="1"/>
</dbReference>
<name>T0RN60_SAPDV</name>